<evidence type="ECO:0000313" key="1">
    <source>
        <dbReference type="EMBL" id="TFK79813.1"/>
    </source>
</evidence>
<evidence type="ECO:0000313" key="2">
    <source>
        <dbReference type="Proteomes" id="UP000308197"/>
    </source>
</evidence>
<dbReference type="AlphaFoldDB" id="A0A5C3P249"/>
<organism evidence="1 2">
    <name type="scientific">Polyporus arcularius HHB13444</name>
    <dbReference type="NCBI Taxonomy" id="1314778"/>
    <lineage>
        <taxon>Eukaryota</taxon>
        <taxon>Fungi</taxon>
        <taxon>Dikarya</taxon>
        <taxon>Basidiomycota</taxon>
        <taxon>Agaricomycotina</taxon>
        <taxon>Agaricomycetes</taxon>
        <taxon>Polyporales</taxon>
        <taxon>Polyporaceae</taxon>
        <taxon>Polyporus</taxon>
    </lineage>
</organism>
<accession>A0A5C3P249</accession>
<keyword evidence="2" id="KW-1185">Reference proteome</keyword>
<reference evidence="1 2" key="1">
    <citation type="journal article" date="2019" name="Nat. Ecol. Evol.">
        <title>Megaphylogeny resolves global patterns of mushroom evolution.</title>
        <authorList>
            <person name="Varga T."/>
            <person name="Krizsan K."/>
            <person name="Foldi C."/>
            <person name="Dima B."/>
            <person name="Sanchez-Garcia M."/>
            <person name="Sanchez-Ramirez S."/>
            <person name="Szollosi G.J."/>
            <person name="Szarkandi J.G."/>
            <person name="Papp V."/>
            <person name="Albert L."/>
            <person name="Andreopoulos W."/>
            <person name="Angelini C."/>
            <person name="Antonin V."/>
            <person name="Barry K.W."/>
            <person name="Bougher N.L."/>
            <person name="Buchanan P."/>
            <person name="Buyck B."/>
            <person name="Bense V."/>
            <person name="Catcheside P."/>
            <person name="Chovatia M."/>
            <person name="Cooper J."/>
            <person name="Damon W."/>
            <person name="Desjardin D."/>
            <person name="Finy P."/>
            <person name="Geml J."/>
            <person name="Haridas S."/>
            <person name="Hughes K."/>
            <person name="Justo A."/>
            <person name="Karasinski D."/>
            <person name="Kautmanova I."/>
            <person name="Kiss B."/>
            <person name="Kocsube S."/>
            <person name="Kotiranta H."/>
            <person name="LaButti K.M."/>
            <person name="Lechner B.E."/>
            <person name="Liimatainen K."/>
            <person name="Lipzen A."/>
            <person name="Lukacs Z."/>
            <person name="Mihaltcheva S."/>
            <person name="Morgado L.N."/>
            <person name="Niskanen T."/>
            <person name="Noordeloos M.E."/>
            <person name="Ohm R.A."/>
            <person name="Ortiz-Santana B."/>
            <person name="Ovrebo C."/>
            <person name="Racz N."/>
            <person name="Riley R."/>
            <person name="Savchenko A."/>
            <person name="Shiryaev A."/>
            <person name="Soop K."/>
            <person name="Spirin V."/>
            <person name="Szebenyi C."/>
            <person name="Tomsovsky M."/>
            <person name="Tulloss R.E."/>
            <person name="Uehling J."/>
            <person name="Grigoriev I.V."/>
            <person name="Vagvolgyi C."/>
            <person name="Papp T."/>
            <person name="Martin F.M."/>
            <person name="Miettinen O."/>
            <person name="Hibbett D.S."/>
            <person name="Nagy L.G."/>
        </authorList>
    </citation>
    <scope>NUCLEOTIDE SEQUENCE [LARGE SCALE GENOMIC DNA]</scope>
    <source>
        <strain evidence="1 2">HHB13444</strain>
    </source>
</reference>
<protein>
    <submittedName>
        <fullName evidence="1">Uncharacterized protein</fullName>
    </submittedName>
</protein>
<dbReference type="Proteomes" id="UP000308197">
    <property type="component" value="Unassembled WGS sequence"/>
</dbReference>
<dbReference type="EMBL" id="ML211924">
    <property type="protein sequence ID" value="TFK79813.1"/>
    <property type="molecule type" value="Genomic_DNA"/>
</dbReference>
<sequence>MRISHLAGAAKAVLLATLSRLSPQEIREVAWMAAAISAPSSPASRLEDNPPQAIYGSPFGSSEVVVPPNYLTHSSLQAAWAPDASAYTIYLDDNGVRQFKCNWLYCPRWCVATRTRERELKCHAQTHLETPPPAKALDEEDLEQEQGVSSQAWGSLLRIIQFFDNAQNPSGYSCGGRNA</sequence>
<gene>
    <name evidence="1" type="ORF">K466DRAFT_570014</name>
</gene>
<name>A0A5C3P249_9APHY</name>
<dbReference type="InParanoid" id="A0A5C3P249"/>
<proteinExistence type="predicted"/>